<dbReference type="Pfam" id="PF17184">
    <property type="entry name" value="Rit1_C"/>
    <property type="match status" value="1"/>
</dbReference>
<evidence type="ECO:0000313" key="6">
    <source>
        <dbReference type="Proteomes" id="UP000799438"/>
    </source>
</evidence>
<dbReference type="GO" id="GO:0043399">
    <property type="term" value="F:tRNA adenosine(64)-2'-O-ribosylphosphate transferase activity"/>
    <property type="evidence" value="ECO:0007669"/>
    <property type="project" value="InterPro"/>
</dbReference>
<dbReference type="InterPro" id="IPR033421">
    <property type="entry name" value="Rit1_DUSP-like"/>
</dbReference>
<feature type="domain" description="Rit1 N-terminal" evidence="3">
    <location>
        <begin position="27"/>
        <end position="284"/>
    </location>
</feature>
<keyword evidence="6" id="KW-1185">Reference proteome</keyword>
<evidence type="ECO:0000259" key="2">
    <source>
        <dbReference type="Pfam" id="PF04179"/>
    </source>
</evidence>
<dbReference type="InterPro" id="IPR007306">
    <property type="entry name" value="Rit1"/>
</dbReference>
<dbReference type="Pfam" id="PF19834">
    <property type="entry name" value="DUF6314"/>
    <property type="match status" value="1"/>
</dbReference>
<dbReference type="InterPro" id="IPR033449">
    <property type="entry name" value="Rit1_N"/>
</dbReference>
<feature type="domain" description="Rit1 DUSP-like" evidence="2">
    <location>
        <begin position="342"/>
        <end position="447"/>
    </location>
</feature>
<dbReference type="AlphaFoldDB" id="A0A6A6BFH9"/>
<dbReference type="GeneID" id="54296429"/>
<proteinExistence type="predicted"/>
<dbReference type="Pfam" id="PF04179">
    <property type="entry name" value="Init_tRNA_PT"/>
    <property type="match status" value="1"/>
</dbReference>
<dbReference type="RefSeq" id="XP_033398528.1">
    <property type="nucleotide sequence ID" value="XM_033538933.1"/>
</dbReference>
<dbReference type="PANTHER" id="PTHR31811">
    <property type="entry name" value="TRNA A64-2'-O-RIBOSYLPHOSPHATE TRANSFERASE"/>
    <property type="match status" value="1"/>
</dbReference>
<protein>
    <recommendedName>
        <fullName evidence="7">tRNA A64-2'-O-ribosylphosphate transferase</fullName>
    </recommendedName>
</protein>
<accession>A0A6A6BFH9</accession>
<feature type="region of interest" description="Disordered" evidence="1">
    <location>
        <begin position="457"/>
        <end position="495"/>
    </location>
</feature>
<gene>
    <name evidence="5" type="ORF">K452DRAFT_269293</name>
</gene>
<organism evidence="5 6">
    <name type="scientific">Aplosporella prunicola CBS 121167</name>
    <dbReference type="NCBI Taxonomy" id="1176127"/>
    <lineage>
        <taxon>Eukaryota</taxon>
        <taxon>Fungi</taxon>
        <taxon>Dikarya</taxon>
        <taxon>Ascomycota</taxon>
        <taxon>Pezizomycotina</taxon>
        <taxon>Dothideomycetes</taxon>
        <taxon>Dothideomycetes incertae sedis</taxon>
        <taxon>Botryosphaeriales</taxon>
        <taxon>Aplosporellaceae</taxon>
        <taxon>Aplosporella</taxon>
    </lineage>
</organism>
<evidence type="ECO:0008006" key="7">
    <source>
        <dbReference type="Google" id="ProtNLM"/>
    </source>
</evidence>
<name>A0A6A6BFH9_9PEZI</name>
<evidence type="ECO:0000313" key="5">
    <source>
        <dbReference type="EMBL" id="KAF2142816.1"/>
    </source>
</evidence>
<dbReference type="EMBL" id="ML995483">
    <property type="protein sequence ID" value="KAF2142816.1"/>
    <property type="molecule type" value="Genomic_DNA"/>
</dbReference>
<evidence type="ECO:0000259" key="4">
    <source>
        <dbReference type="Pfam" id="PF19834"/>
    </source>
</evidence>
<evidence type="ECO:0000259" key="3">
    <source>
        <dbReference type="Pfam" id="PF17184"/>
    </source>
</evidence>
<dbReference type="GO" id="GO:0005737">
    <property type="term" value="C:cytoplasm"/>
    <property type="evidence" value="ECO:0007669"/>
    <property type="project" value="TreeGrafter"/>
</dbReference>
<dbReference type="PANTHER" id="PTHR31811:SF0">
    <property type="entry name" value="TRNA A64-2'-O-RIBOSYLPHOSPHATE TRANSFERASE"/>
    <property type="match status" value="1"/>
</dbReference>
<dbReference type="Proteomes" id="UP000799438">
    <property type="component" value="Unassembled WGS sequence"/>
</dbReference>
<reference evidence="5" key="1">
    <citation type="journal article" date="2020" name="Stud. Mycol.">
        <title>101 Dothideomycetes genomes: a test case for predicting lifestyles and emergence of pathogens.</title>
        <authorList>
            <person name="Haridas S."/>
            <person name="Albert R."/>
            <person name="Binder M."/>
            <person name="Bloem J."/>
            <person name="Labutti K."/>
            <person name="Salamov A."/>
            <person name="Andreopoulos B."/>
            <person name="Baker S."/>
            <person name="Barry K."/>
            <person name="Bills G."/>
            <person name="Bluhm B."/>
            <person name="Cannon C."/>
            <person name="Castanera R."/>
            <person name="Culley D."/>
            <person name="Daum C."/>
            <person name="Ezra D."/>
            <person name="Gonzalez J."/>
            <person name="Henrissat B."/>
            <person name="Kuo A."/>
            <person name="Liang C."/>
            <person name="Lipzen A."/>
            <person name="Lutzoni F."/>
            <person name="Magnuson J."/>
            <person name="Mondo S."/>
            <person name="Nolan M."/>
            <person name="Ohm R."/>
            <person name="Pangilinan J."/>
            <person name="Park H.-J."/>
            <person name="Ramirez L."/>
            <person name="Alfaro M."/>
            <person name="Sun H."/>
            <person name="Tritt A."/>
            <person name="Yoshinaga Y."/>
            <person name="Zwiers L.-H."/>
            <person name="Turgeon B."/>
            <person name="Goodwin S."/>
            <person name="Spatafora J."/>
            <person name="Crous P."/>
            <person name="Grigoriev I."/>
        </authorList>
    </citation>
    <scope>NUCLEOTIDE SEQUENCE</scope>
    <source>
        <strain evidence="5">CBS 121167</strain>
    </source>
</reference>
<dbReference type="InterPro" id="IPR045632">
    <property type="entry name" value="DUF6314"/>
</dbReference>
<feature type="domain" description="DUF6314" evidence="4">
    <location>
        <begin position="513"/>
        <end position="677"/>
    </location>
</feature>
<dbReference type="OrthoDB" id="45256at2759"/>
<sequence length="678" mass="74232">MSAKPIQTSDLIFPILSTDFSSTLSSLKRSTLSISNRLRSIASDADFVCSVADAYGLPLVANERCGSWYIPLERKSASAYFKSTDGHTGEWSFSLRRLNTQVLEAIGKTDGCVIVDSTRRGKRMPDALSKTVPIWCAVWNRLLFPDVTAAQELHTPPQSVSRSEHSQIEYRLDNFVKQARQDLNLDLPELRSRISKPLRPLWVTQESGLPEDQPSFPDFHPVVLCTSSRRVPGGEASEGGYIQGAGDDSEGWARGLTAPSFWENKSRLLETQEGDLPELIAELLASSGSKSNTANTVLIKPTDWLFVCPLETLHGVAVDEYDTVISCADKPDGRLLEVKKSKYLHLNCGTGKLGSRDLRSELVKIETFVQTLPPSSTLAVGCQTGKDISIGVVLAILCLYVNDSGKFTSPKGSIDKNFIRQRLSWIMTSFPAASPSRATLQSVNAFLFSPRTHAPSLAPKPNIPAPAATDTSSALANPHDTTKPKPPSKPQDQSPMTLESIFNSLSTSPPSTPWKLTRKLTSALPTMPSGTFNGHATFTPRAATATPFTAEYLYSEEGTLQTDTGLVMIAQRKYIWRYRRAAAGNADDDGSSVAREGISVWFAGEDGESANGLFVEMEFAGDGEAGGKEKTMCAKGHHWCEPDDYKARFEFREDGFKVVYVVRGPKKDYVSSTEYSRT</sequence>
<evidence type="ECO:0000256" key="1">
    <source>
        <dbReference type="SAM" id="MobiDB-lite"/>
    </source>
</evidence>
<dbReference type="GO" id="GO:0019988">
    <property type="term" value="P:charged-tRNA amino acid modification"/>
    <property type="evidence" value="ECO:0007669"/>
    <property type="project" value="InterPro"/>
</dbReference>